<dbReference type="InterPro" id="IPR014001">
    <property type="entry name" value="Helicase_ATP-bd"/>
</dbReference>
<feature type="repeat" description="WD" evidence="17">
    <location>
        <begin position="580"/>
        <end position="621"/>
    </location>
</feature>
<dbReference type="Pfam" id="PF13087">
    <property type="entry name" value="AAA_12"/>
    <property type="match status" value="1"/>
</dbReference>
<feature type="compositionally biased region" description="Acidic residues" evidence="19">
    <location>
        <begin position="81"/>
        <end position="91"/>
    </location>
</feature>
<dbReference type="GO" id="GO:0000184">
    <property type="term" value="P:nuclear-transcribed mRNA catabolic process, nonsense-mediated decay"/>
    <property type="evidence" value="ECO:0007669"/>
    <property type="project" value="UniProtKB-KW"/>
</dbReference>
<evidence type="ECO:0000256" key="18">
    <source>
        <dbReference type="PROSITE-ProRule" id="PRU01341"/>
    </source>
</evidence>
<dbReference type="InterPro" id="IPR020472">
    <property type="entry name" value="WD40_PAC1"/>
</dbReference>
<keyword evidence="12" id="KW-0067">ATP-binding</keyword>
<dbReference type="InterPro" id="IPR018999">
    <property type="entry name" value="UPF1_CH/ZBD"/>
</dbReference>
<dbReference type="SUPFAM" id="SSF81383">
    <property type="entry name" value="F-box domain"/>
    <property type="match status" value="1"/>
</dbReference>
<dbReference type="PROSITE" id="PS50082">
    <property type="entry name" value="WD_REPEATS_2"/>
    <property type="match status" value="6"/>
</dbReference>
<dbReference type="InterPro" id="IPR040812">
    <property type="entry name" value="UPF1_1B_dom"/>
</dbReference>
<dbReference type="CDD" id="cd18039">
    <property type="entry name" value="DEXXQc_UPF1"/>
    <property type="match status" value="1"/>
</dbReference>
<evidence type="ECO:0000256" key="12">
    <source>
        <dbReference type="ARBA" id="ARBA00022840"/>
    </source>
</evidence>
<dbReference type="Gene3D" id="2.40.30.230">
    <property type="match status" value="1"/>
</dbReference>
<evidence type="ECO:0000256" key="14">
    <source>
        <dbReference type="ARBA" id="ARBA00048432"/>
    </source>
</evidence>
<dbReference type="GO" id="GO:0003678">
    <property type="term" value="F:DNA helicase activity"/>
    <property type="evidence" value="ECO:0007669"/>
    <property type="project" value="UniProtKB-EC"/>
</dbReference>
<feature type="domain" description="F-box" evidence="20">
    <location>
        <begin position="259"/>
        <end position="306"/>
    </location>
</feature>
<evidence type="ECO:0000256" key="2">
    <source>
        <dbReference type="ARBA" id="ARBA00007913"/>
    </source>
</evidence>
<comment type="catalytic activity">
    <reaction evidence="15">
        <text>ATP + H2O = ADP + phosphate + H(+)</text>
        <dbReference type="Rhea" id="RHEA:13065"/>
        <dbReference type="ChEBI" id="CHEBI:15377"/>
        <dbReference type="ChEBI" id="CHEBI:15378"/>
        <dbReference type="ChEBI" id="CHEBI:30616"/>
        <dbReference type="ChEBI" id="CHEBI:43474"/>
        <dbReference type="ChEBI" id="CHEBI:456216"/>
        <dbReference type="EC" id="3.6.4.13"/>
    </reaction>
    <physiologicalReaction direction="left-to-right" evidence="15">
        <dbReference type="Rhea" id="RHEA:13066"/>
    </physiologicalReaction>
</comment>
<dbReference type="PRINTS" id="PR00320">
    <property type="entry name" value="GPROTEINBRPT"/>
</dbReference>
<dbReference type="PROSITE" id="PS50294">
    <property type="entry name" value="WD_REPEATS_REGION"/>
    <property type="match status" value="4"/>
</dbReference>
<evidence type="ECO:0000256" key="19">
    <source>
        <dbReference type="SAM" id="MobiDB-lite"/>
    </source>
</evidence>
<feature type="region of interest" description="Disordered" evidence="19">
    <location>
        <begin position="738"/>
        <end position="771"/>
    </location>
</feature>
<keyword evidence="13" id="KW-0866">Nonsense-mediated mRNA decay</keyword>
<evidence type="ECO:0000256" key="9">
    <source>
        <dbReference type="ARBA" id="ARBA00022801"/>
    </source>
</evidence>
<dbReference type="GO" id="GO:0016787">
    <property type="term" value="F:hydrolase activity"/>
    <property type="evidence" value="ECO:0007669"/>
    <property type="project" value="UniProtKB-KW"/>
</dbReference>
<dbReference type="PANTHER" id="PTHR10887:SF364">
    <property type="entry name" value="REGULATOR OF NONSENSE TRANSCRIPTS 1"/>
    <property type="match status" value="1"/>
</dbReference>
<comment type="similarity">
    <text evidence="2">Belongs to the DNA2/NAM7 helicase family.</text>
</comment>
<dbReference type="Gene3D" id="3.40.50.300">
    <property type="entry name" value="P-loop containing nucleotide triphosphate hydrolases"/>
    <property type="match status" value="2"/>
</dbReference>
<reference evidence="22 23" key="1">
    <citation type="submission" date="2016-03" db="EMBL/GenBank/DDBJ databases">
        <title>Comparative genomics of the ectomycorrhizal sister species Rhizopogon vinicolor and Rhizopogon vesiculosus (Basidiomycota: Boletales) reveals a divergence of the mating type B locus.</title>
        <authorList>
            <person name="Mujic A.B."/>
            <person name="Kuo A."/>
            <person name="Tritt A."/>
            <person name="Lipzen A."/>
            <person name="Chen C."/>
            <person name="Johnson J."/>
            <person name="Sharma A."/>
            <person name="Barry K."/>
            <person name="Grigoriev I.V."/>
            <person name="Spatafora J.W."/>
        </authorList>
    </citation>
    <scope>NUCLEOTIDE SEQUENCE [LARGE SCALE GENOMIC DNA]</scope>
    <source>
        <strain evidence="22 23">AM-OR11-056</strain>
    </source>
</reference>
<feature type="compositionally biased region" description="Acidic residues" evidence="19">
    <location>
        <begin position="806"/>
        <end position="816"/>
    </location>
</feature>
<feature type="repeat" description="WD" evidence="17">
    <location>
        <begin position="486"/>
        <end position="505"/>
    </location>
</feature>
<evidence type="ECO:0000256" key="6">
    <source>
        <dbReference type="ARBA" id="ARBA00022737"/>
    </source>
</evidence>
<feature type="domain" description="Upf1" evidence="21">
    <location>
        <begin position="948"/>
        <end position="1103"/>
    </location>
</feature>
<dbReference type="OrthoDB" id="6513042at2759"/>
<evidence type="ECO:0008006" key="24">
    <source>
        <dbReference type="Google" id="ProtNLM"/>
    </source>
</evidence>
<dbReference type="InterPro" id="IPR036322">
    <property type="entry name" value="WD40_repeat_dom_sf"/>
</dbReference>
<dbReference type="Gene3D" id="6.10.140.1240">
    <property type="match status" value="1"/>
</dbReference>
<feature type="region of interest" description="Disordered" evidence="19">
    <location>
        <begin position="1902"/>
        <end position="1924"/>
    </location>
</feature>
<feature type="repeat" description="WD" evidence="17">
    <location>
        <begin position="413"/>
        <end position="452"/>
    </location>
</feature>
<evidence type="ECO:0000313" key="23">
    <source>
        <dbReference type="Proteomes" id="UP000183567"/>
    </source>
</evidence>
<comment type="function">
    <text evidence="16">RNA-dependent helicase required for nonsense-mediated decay (NMD) of aberrant mRNAs containing premature stop codons and modulates the expression level of normal mRNAs. Also capable of unwinding double-stranded DNA and translocating on single-stranded DNA.</text>
</comment>
<dbReference type="InterPro" id="IPR047187">
    <property type="entry name" value="SF1_C_Upf1"/>
</dbReference>
<keyword evidence="9" id="KW-0378">Hydrolase</keyword>
<dbReference type="InterPro" id="IPR041679">
    <property type="entry name" value="DNA2/NAM7-like_C"/>
</dbReference>
<evidence type="ECO:0000256" key="17">
    <source>
        <dbReference type="PROSITE-ProRule" id="PRU00221"/>
    </source>
</evidence>
<keyword evidence="3" id="KW-0963">Cytoplasm</keyword>
<evidence type="ECO:0000256" key="15">
    <source>
        <dbReference type="ARBA" id="ARBA00049390"/>
    </source>
</evidence>
<keyword evidence="23" id="KW-1185">Reference proteome</keyword>
<dbReference type="CDD" id="cd21407">
    <property type="entry name" value="1B_UPF1-like"/>
    <property type="match status" value="1"/>
</dbReference>
<feature type="repeat" description="WD" evidence="17">
    <location>
        <begin position="662"/>
        <end position="700"/>
    </location>
</feature>
<feature type="region of interest" description="Disordered" evidence="19">
    <location>
        <begin position="76"/>
        <end position="109"/>
    </location>
</feature>
<dbReference type="GO" id="GO:0008270">
    <property type="term" value="F:zinc ion binding"/>
    <property type="evidence" value="ECO:0007669"/>
    <property type="project" value="UniProtKB-UniRule"/>
</dbReference>
<feature type="compositionally biased region" description="Polar residues" evidence="19">
    <location>
        <begin position="1912"/>
        <end position="1924"/>
    </location>
</feature>
<evidence type="ECO:0000256" key="10">
    <source>
        <dbReference type="ARBA" id="ARBA00022806"/>
    </source>
</evidence>
<feature type="region of interest" description="Disordered" evidence="19">
    <location>
        <begin position="124"/>
        <end position="205"/>
    </location>
</feature>
<feature type="region of interest" description="C4" evidence="18">
    <location>
        <begin position="1016"/>
        <end position="1046"/>
    </location>
</feature>
<protein>
    <recommendedName>
        <fullName evidence="24">F-box domain-containing protein</fullName>
    </recommendedName>
</protein>
<comment type="catalytic activity">
    <reaction evidence="14">
        <text>ATP + H2O = ADP + phosphate + H(+)</text>
        <dbReference type="Rhea" id="RHEA:13065"/>
        <dbReference type="ChEBI" id="CHEBI:15377"/>
        <dbReference type="ChEBI" id="CHEBI:15378"/>
        <dbReference type="ChEBI" id="CHEBI:30616"/>
        <dbReference type="ChEBI" id="CHEBI:43474"/>
        <dbReference type="ChEBI" id="CHEBI:456216"/>
        <dbReference type="EC" id="3.6.4.12"/>
    </reaction>
    <physiologicalReaction direction="left-to-right" evidence="14">
        <dbReference type="Rhea" id="RHEA:13066"/>
    </physiologicalReaction>
</comment>
<dbReference type="SMART" id="SM00256">
    <property type="entry name" value="FBOX"/>
    <property type="match status" value="1"/>
</dbReference>
<keyword evidence="8 18" id="KW-0863">Zinc-finger</keyword>
<comment type="caution">
    <text evidence="22">The sequence shown here is derived from an EMBL/GenBank/DDBJ whole genome shotgun (WGS) entry which is preliminary data.</text>
</comment>
<dbReference type="PANTHER" id="PTHR10887">
    <property type="entry name" value="DNA2/NAM7 HELICASE FAMILY"/>
    <property type="match status" value="1"/>
</dbReference>
<dbReference type="Gene3D" id="1.20.1280.50">
    <property type="match status" value="1"/>
</dbReference>
<evidence type="ECO:0000256" key="7">
    <source>
        <dbReference type="ARBA" id="ARBA00022741"/>
    </source>
</evidence>
<sequence>MTNQQRPSLVLAPSVNTTTVVTTTTTTTTYAPIQLPPLPPPIEPKDPREYPLLHANLPPSLKRFPLVFPNGSRATFRDGADGEGDLDEEEPVPSGKGWTMIRPDSSGNSGKVVGLVEAVERYGRKRSHGADNMMEGVEPTIERETHTPPRKKARGTHIPPITTLNAAAPPSPLPSPHGSPPPQPIWPSAPPSGASSPQPQPPLQPDLALTTLLTLPSLLSHFTSLPQPLQSHFLLTLLRHSPLPVLRTLHSVLTPTLARDFLTLLPPELSSHVLSFLPYSTILRASRVSKAWRAIIDSDPVLWTDLLKSTKIWFGGVTERSFAHSIYARRRLDVPSIPQTLPLPHPYKMLFKSRQLTRTRWVENEHPKCRSFPAHGSSVVTCLLLSHGRIISASDDHSIHVYSPLTGELLQVLDGHEGGVWALAACKDTLVSGSTDRTVRIWNLATGKCTHIFGGHTSTVRCLAIVKPEWIEIEGEGGVITREKWPKRSTIVTGSRDHSLRVWSLPKPGEPEYRCYGADDTEADPADEDADDNPYHKMHLEGHDHAVRALAARGRTLVSGSYDCTVRLWDIVTGECKWVLVGHTQKVYSVVLDIHRQIACSGSMDSTVRVWNLRTGQCQHTLTGHTSLVGLLGLSPSYLVSAAADSTLRIWDPESGELRHTLAAHTGAITCFQHDEFKVLSGSDGTLKMWNVRDGSVVRDLLTGIQGVWQVVFEGRWCVAASNRNSATVLDVWDFGTDEDEWIGEPPSGFYDDDTEEEDEGEEVEQADVDAMDQDLEIEPSEGSGSTEPEVLQEGSPESIQALGPEIDDVPMDPEEGVGASKWAPSSSTSSRQRARALLGESSSRAVPQLRDGGLLQTMMDDSFDNFQYDSASSYGGGISVVDDNSSVYTATTNTGTPVDLESLSIVDDRSQTSSYTNGRDEHDLHTGTLTIDEEFDAVLDDLKDEGAMDLPPHACSYCGIHSPASVVKCLVCSKWFCNSRGNTSASHIVNHLVRAKHKEVILHAESPLGETTPECYNCGSKNVFMLGFIPAKSDTVVVLLCRQPCAAASKDMSWNAALWAPLIDDRSFLSWLVKPPSETEQLRSRQISFNQINRLEDLWRENANATLEDLEKPGIDDEPQPILLNYEDAYQYQNIFGPLVKIEADYDKRLKESQTQTDITVRWDLGLNQKRVAWFCMPKLESGEVRLAVGDELRLRYQGELHKAWDGVGHVIKIPNNVSDEIGLELRRTEGVPTECTHNFVADFVWKSTSFDRMQLAMKTFAVDEKSVNGYIYHKLLGHELAPQVLRTQMPKRFSAPGLPELNGSQMYAVKSVLQKPISLIQGPPGTGKTVTSASIVYHLAKMNPGQVLVCAPSNVAVDQLTEKIHATGLKVVRLTAKSREALDSSVAFLTLHQQVANSTTHVELQKLIMLKNEQGELSSNDERKYKTLIRQCEKEILSAADVICCTCVGAGDPRLNKLQFRTVLIDEATQAAEPECMIPLVLGCKQVVLVGDHQQLGPVIMNKKAARAGLTQSLFERLVVLGNRPIRLQVQYRMHPCLSEFPSNMFYEGTLQNGVTAPERLRKNVDFPWPVPDIPMFFYQNLGQEEISSSGTSFLNRTEASNVEKIVTKFFKSGVVPAQIGVVTPYEGQRSYIVNYMQFNGSLKKDLYKDIEVASVDAFQGREKDYIILSCVRSNEHQGIGFLNDPRRLNVALTRAKYGVVILGNPKVLSKHPLWHYLLTHYKEKNCLVEGPLNNLQASMIQFSKPRRSLVKSMDQFRRHETSAREYIPNGGGAGRSGTPSRFDTSFYRTHDALGYIPSDVQSLRSQATYSSGLPMFAAAGGFGPGLPRGPGGVGKRSTYGSYASSIISQDAGPPSTASIGGSAMAFSQSDRLQRRGSFSSAAGASDMASMSAYDYKSLDGTTDTDDVKSQYTGTQSGLTEF</sequence>
<dbReference type="PROSITE" id="PS51997">
    <property type="entry name" value="UPF1_CH_RICH"/>
    <property type="match status" value="1"/>
</dbReference>
<feature type="repeat" description="WD" evidence="17">
    <location>
        <begin position="540"/>
        <end position="579"/>
    </location>
</feature>
<evidence type="ECO:0000256" key="5">
    <source>
        <dbReference type="ARBA" id="ARBA00022723"/>
    </source>
</evidence>
<name>A0A1J8R281_9AGAM</name>
<evidence type="ECO:0000259" key="21">
    <source>
        <dbReference type="PROSITE" id="PS51997"/>
    </source>
</evidence>
<evidence type="ECO:0000256" key="3">
    <source>
        <dbReference type="ARBA" id="ARBA00022490"/>
    </source>
</evidence>
<gene>
    <name evidence="22" type="ORF">AZE42_05755</name>
</gene>
<accession>A0A1J8R281</accession>
<dbReference type="CDD" id="cd21400">
    <property type="entry name" value="ZBD_UPF1-like"/>
    <property type="match status" value="1"/>
</dbReference>
<evidence type="ECO:0000313" key="22">
    <source>
        <dbReference type="EMBL" id="OJA18004.1"/>
    </source>
</evidence>
<evidence type="ECO:0000256" key="16">
    <source>
        <dbReference type="ARBA" id="ARBA00055561"/>
    </source>
</evidence>
<dbReference type="CDD" id="cd00200">
    <property type="entry name" value="WD40"/>
    <property type="match status" value="1"/>
</dbReference>
<dbReference type="GO" id="GO:0005737">
    <property type="term" value="C:cytoplasm"/>
    <property type="evidence" value="ECO:0007669"/>
    <property type="project" value="UniProtKB-SubCell"/>
</dbReference>
<dbReference type="SUPFAM" id="SSF50978">
    <property type="entry name" value="WD40 repeat-like"/>
    <property type="match status" value="1"/>
</dbReference>
<dbReference type="InterPro" id="IPR036047">
    <property type="entry name" value="F-box-like_dom_sf"/>
</dbReference>
<evidence type="ECO:0000256" key="8">
    <source>
        <dbReference type="ARBA" id="ARBA00022771"/>
    </source>
</evidence>
<dbReference type="GO" id="GO:0005524">
    <property type="term" value="F:ATP binding"/>
    <property type="evidence" value="ECO:0007669"/>
    <property type="project" value="UniProtKB-KW"/>
</dbReference>
<dbReference type="SMART" id="SM00320">
    <property type="entry name" value="WD40"/>
    <property type="match status" value="7"/>
</dbReference>
<keyword evidence="6" id="KW-0677">Repeat</keyword>
<keyword evidence="11 18" id="KW-0862">Zinc</keyword>
<keyword evidence="4 17" id="KW-0853">WD repeat</keyword>
<dbReference type="InterPro" id="IPR045055">
    <property type="entry name" value="DNA2/NAM7-like"/>
</dbReference>
<dbReference type="GO" id="GO:0003723">
    <property type="term" value="F:RNA binding"/>
    <property type="evidence" value="ECO:0007669"/>
    <property type="project" value="InterPro"/>
</dbReference>
<dbReference type="InterPro" id="IPR015943">
    <property type="entry name" value="WD40/YVTN_repeat-like_dom_sf"/>
</dbReference>
<dbReference type="GO" id="GO:0003724">
    <property type="term" value="F:RNA helicase activity"/>
    <property type="evidence" value="ECO:0007669"/>
    <property type="project" value="UniProtKB-EC"/>
</dbReference>
<dbReference type="InterPro" id="IPR027417">
    <property type="entry name" value="P-loop_NTPase"/>
</dbReference>
<dbReference type="Pfam" id="PF13086">
    <property type="entry name" value="AAA_11"/>
    <property type="match status" value="2"/>
</dbReference>
<dbReference type="STRING" id="180088.A0A1J8R281"/>
<dbReference type="Pfam" id="PF18141">
    <property type="entry name" value="UPF1_1B_dom"/>
    <property type="match status" value="1"/>
</dbReference>
<dbReference type="Pfam" id="PF12937">
    <property type="entry name" value="F-box-like"/>
    <property type="match status" value="1"/>
</dbReference>
<dbReference type="InterPro" id="IPR041677">
    <property type="entry name" value="DNA2/NAM7_AAA_11"/>
</dbReference>
<dbReference type="SMART" id="SM00487">
    <property type="entry name" value="DEXDc"/>
    <property type="match status" value="1"/>
</dbReference>
<evidence type="ECO:0000256" key="11">
    <source>
        <dbReference type="ARBA" id="ARBA00022833"/>
    </source>
</evidence>
<evidence type="ECO:0000256" key="4">
    <source>
        <dbReference type="ARBA" id="ARBA00022574"/>
    </source>
</evidence>
<dbReference type="InterPro" id="IPR001810">
    <property type="entry name" value="F-box_dom"/>
</dbReference>
<dbReference type="InterPro" id="IPR003593">
    <property type="entry name" value="AAA+_ATPase"/>
</dbReference>
<feature type="repeat" description="WD" evidence="17">
    <location>
        <begin position="622"/>
        <end position="661"/>
    </location>
</feature>
<dbReference type="InterPro" id="IPR001680">
    <property type="entry name" value="WD40_rpt"/>
</dbReference>
<feature type="region of interest" description="CC/SHH/C" evidence="18">
    <location>
        <begin position="970"/>
        <end position="998"/>
    </location>
</feature>
<evidence type="ECO:0000256" key="1">
    <source>
        <dbReference type="ARBA" id="ARBA00004496"/>
    </source>
</evidence>
<comment type="subcellular location">
    <subcellularLocation>
        <location evidence="1">Cytoplasm</location>
    </subcellularLocation>
</comment>
<evidence type="ECO:0000256" key="13">
    <source>
        <dbReference type="ARBA" id="ARBA00023161"/>
    </source>
</evidence>
<feature type="compositionally biased region" description="Acidic residues" evidence="19">
    <location>
        <begin position="751"/>
        <end position="771"/>
    </location>
</feature>
<dbReference type="PROSITE" id="PS00678">
    <property type="entry name" value="WD_REPEATS_1"/>
    <property type="match status" value="3"/>
</dbReference>
<dbReference type="InterPro" id="IPR019775">
    <property type="entry name" value="WD40_repeat_CS"/>
</dbReference>
<proteinExistence type="inferred from homology"/>
<keyword evidence="10" id="KW-0347">Helicase</keyword>
<dbReference type="PROSITE" id="PS50181">
    <property type="entry name" value="FBOX"/>
    <property type="match status" value="1"/>
</dbReference>
<feature type="region of interest" description="C3H" evidence="18">
    <location>
        <begin position="956"/>
        <end position="988"/>
    </location>
</feature>
<feature type="region of interest" description="Disordered" evidence="19">
    <location>
        <begin position="801"/>
        <end position="846"/>
    </location>
</feature>
<keyword evidence="7" id="KW-0547">Nucleotide-binding</keyword>
<keyword evidence="5 18" id="KW-0479">Metal-binding</keyword>
<dbReference type="Gene3D" id="2.130.10.10">
    <property type="entry name" value="YVTN repeat-like/Quinoprotein amine dehydrogenase"/>
    <property type="match status" value="1"/>
</dbReference>
<dbReference type="CDD" id="cd18808">
    <property type="entry name" value="SF1_C_Upf1"/>
    <property type="match status" value="1"/>
</dbReference>
<dbReference type="FunFam" id="3.40.50.300:FF:000097">
    <property type="entry name" value="Regulator of nonsense transcripts 1"/>
    <property type="match status" value="1"/>
</dbReference>
<dbReference type="SUPFAM" id="SSF52540">
    <property type="entry name" value="P-loop containing nucleoside triphosphate hydrolases"/>
    <property type="match status" value="1"/>
</dbReference>
<dbReference type="SMART" id="SM00382">
    <property type="entry name" value="AAA"/>
    <property type="match status" value="1"/>
</dbReference>
<dbReference type="EMBL" id="LVVM01001692">
    <property type="protein sequence ID" value="OJA18004.1"/>
    <property type="molecule type" value="Genomic_DNA"/>
</dbReference>
<feature type="compositionally biased region" description="Pro residues" evidence="19">
    <location>
        <begin position="169"/>
        <end position="190"/>
    </location>
</feature>
<dbReference type="Proteomes" id="UP000183567">
    <property type="component" value="Unassembled WGS sequence"/>
</dbReference>
<organism evidence="22 23">
    <name type="scientific">Rhizopogon vesiculosus</name>
    <dbReference type="NCBI Taxonomy" id="180088"/>
    <lineage>
        <taxon>Eukaryota</taxon>
        <taxon>Fungi</taxon>
        <taxon>Dikarya</taxon>
        <taxon>Basidiomycota</taxon>
        <taxon>Agaricomycotina</taxon>
        <taxon>Agaricomycetes</taxon>
        <taxon>Agaricomycetidae</taxon>
        <taxon>Boletales</taxon>
        <taxon>Suillineae</taxon>
        <taxon>Rhizopogonaceae</taxon>
        <taxon>Rhizopogon</taxon>
    </lineage>
</organism>
<dbReference type="Pfam" id="PF09416">
    <property type="entry name" value="UPF1_Zn_bind"/>
    <property type="match status" value="1"/>
</dbReference>
<dbReference type="Pfam" id="PF00400">
    <property type="entry name" value="WD40"/>
    <property type="match status" value="7"/>
</dbReference>
<evidence type="ECO:0000259" key="20">
    <source>
        <dbReference type="PROSITE" id="PS50181"/>
    </source>
</evidence>